<name>A0A395MZ60_9HYPO</name>
<protein>
    <submittedName>
        <fullName evidence="1">Uncharacterized protein</fullName>
    </submittedName>
</protein>
<proteinExistence type="predicted"/>
<reference evidence="1 2" key="1">
    <citation type="journal article" date="2018" name="PLoS Pathog.">
        <title>Evolution of structural diversity of trichothecenes, a family of toxins produced by plant pathogenic and entomopathogenic fungi.</title>
        <authorList>
            <person name="Proctor R.H."/>
            <person name="McCormick S.P."/>
            <person name="Kim H.S."/>
            <person name="Cardoza R.E."/>
            <person name="Stanley A.M."/>
            <person name="Lindo L."/>
            <person name="Kelly A."/>
            <person name="Brown D.W."/>
            <person name="Lee T."/>
            <person name="Vaughan M.M."/>
            <person name="Alexander N.J."/>
            <person name="Busman M."/>
            <person name="Gutierrez S."/>
        </authorList>
    </citation>
    <scope>NUCLEOTIDE SEQUENCE [LARGE SCALE GENOMIC DNA]</scope>
    <source>
        <strain evidence="1 2">NRRL 13405</strain>
    </source>
</reference>
<dbReference type="Proteomes" id="UP000265631">
    <property type="component" value="Unassembled WGS sequence"/>
</dbReference>
<dbReference type="EMBL" id="PXXK01000054">
    <property type="protein sequence ID" value="RFN52990.1"/>
    <property type="molecule type" value="Genomic_DNA"/>
</dbReference>
<dbReference type="AlphaFoldDB" id="A0A395MZ60"/>
<accession>A0A395MZ60</accession>
<keyword evidence="2" id="KW-1185">Reference proteome</keyword>
<comment type="caution">
    <text evidence="1">The sequence shown here is derived from an EMBL/GenBank/DDBJ whole genome shotgun (WGS) entry which is preliminary data.</text>
</comment>
<gene>
    <name evidence="1" type="ORF">FIE12Z_2761</name>
</gene>
<organism evidence="1 2">
    <name type="scientific">Fusarium flagelliforme</name>
    <dbReference type="NCBI Taxonomy" id="2675880"/>
    <lineage>
        <taxon>Eukaryota</taxon>
        <taxon>Fungi</taxon>
        <taxon>Dikarya</taxon>
        <taxon>Ascomycota</taxon>
        <taxon>Pezizomycotina</taxon>
        <taxon>Sordariomycetes</taxon>
        <taxon>Hypocreomycetidae</taxon>
        <taxon>Hypocreales</taxon>
        <taxon>Nectriaceae</taxon>
        <taxon>Fusarium</taxon>
        <taxon>Fusarium incarnatum-equiseti species complex</taxon>
    </lineage>
</organism>
<evidence type="ECO:0000313" key="2">
    <source>
        <dbReference type="Proteomes" id="UP000265631"/>
    </source>
</evidence>
<evidence type="ECO:0000313" key="1">
    <source>
        <dbReference type="EMBL" id="RFN52990.1"/>
    </source>
</evidence>
<dbReference type="STRING" id="2594813.A0A395MZ60"/>
<sequence>MVRRIKDACRPEIFHVTDHAGRPARILWLRSPTEVLLPLASICFYFVHPNVNLDNFDFNKFRRDVTHNANEELRVDIFFIPGGTDADCVEHYHNELIYRGDVLEQIRDVQEAYKDFYNNHGYVHEERKKGRLPGLFGSHRCSRSWYTGLIFVFNRETWDLEEDDKKLDMVQFDPELILEEFGPGERIPTLEPIKTTRVRARRESIDIDSDPVYKGSEDQAVWWWFYDLRDGRVWEGAMHARTSAMSLEWTSW</sequence>